<dbReference type="InterPro" id="IPR008090">
    <property type="entry name" value="Fe_iron_reduct"/>
</dbReference>
<dbReference type="Pfam" id="PF06276">
    <property type="entry name" value="FhuF"/>
    <property type="match status" value="1"/>
</dbReference>
<reference evidence="3 4" key="1">
    <citation type="journal article" date="2014" name="Genome Announc.">
        <title>Genome Sequence of Pseudomonas sp. Strain P482, a Tomato Rhizosphere Isolate with Broad-Spectrum Antimicrobial Activity.</title>
        <authorList>
            <person name="Krzyzanowska D.M."/>
            <person name="Ossowicki A."/>
            <person name="Jafra S."/>
        </authorList>
    </citation>
    <scope>NUCLEOTIDE SEQUENCE [LARGE SCALE GENOMIC DNA]</scope>
    <source>
        <strain evidence="3 4">P482</strain>
    </source>
</reference>
<evidence type="ECO:0000259" key="2">
    <source>
        <dbReference type="Pfam" id="PF11575"/>
    </source>
</evidence>
<evidence type="ECO:0000313" key="4">
    <source>
        <dbReference type="Proteomes" id="UP000027121"/>
    </source>
</evidence>
<feature type="domain" description="Aerobactin siderophore biosynthesis IucA/IucC-like C-terminal" evidence="1">
    <location>
        <begin position="100"/>
        <end position="143"/>
    </location>
</feature>
<proteinExistence type="predicted"/>
<dbReference type="InterPro" id="IPR024726">
    <property type="entry name" value="FhuF_C"/>
</dbReference>
<dbReference type="AlphaFoldDB" id="A0AAP0SDF4"/>
<dbReference type="GO" id="GO:0051537">
    <property type="term" value="F:2 iron, 2 sulfur cluster binding"/>
    <property type="evidence" value="ECO:0007669"/>
    <property type="project" value="InterPro"/>
</dbReference>
<gene>
    <name evidence="3" type="primary">fhuF</name>
    <name evidence="3" type="ORF">BV82_4324</name>
</gene>
<dbReference type="KEGG" id="pdw:BV82_4324"/>
<organism evidence="3 4">
    <name type="scientific">Pseudomonas donghuensis</name>
    <dbReference type="NCBI Taxonomy" id="1163398"/>
    <lineage>
        <taxon>Bacteria</taxon>
        <taxon>Pseudomonadati</taxon>
        <taxon>Pseudomonadota</taxon>
        <taxon>Gammaproteobacteria</taxon>
        <taxon>Pseudomonadales</taxon>
        <taxon>Pseudomonadaceae</taxon>
        <taxon>Pseudomonas</taxon>
    </lineage>
</organism>
<reference evidence="3 4" key="2">
    <citation type="journal article" date="2016" name="Front. Microbiol.">
        <title>When Genome-Based Approach Meets the 'Old but Good': Revealing Genes Involved in the Antibacterial Activity of Pseudomonas sp. P482 against Soft Rot Pathogens.</title>
        <authorList>
            <person name="Krzyzanowska D.M."/>
            <person name="Ossowicki A."/>
            <person name="Rajewska M."/>
            <person name="Maciag T."/>
            <person name="Jablonska M."/>
            <person name="Obuchowski M."/>
            <person name="Heeb S."/>
            <person name="Jafra S."/>
        </authorList>
    </citation>
    <scope>NUCLEOTIDE SEQUENCE [LARGE SCALE GENOMIC DNA]</scope>
    <source>
        <strain evidence="3 4">P482</strain>
    </source>
</reference>
<dbReference type="Pfam" id="PF11575">
    <property type="entry name" value="FhuF_C"/>
    <property type="match status" value="1"/>
</dbReference>
<dbReference type="Proteomes" id="UP000027121">
    <property type="component" value="Chromosome"/>
</dbReference>
<name>A0AAP0SDF4_9PSED</name>
<evidence type="ECO:0000259" key="1">
    <source>
        <dbReference type="Pfam" id="PF06276"/>
    </source>
</evidence>
<dbReference type="EMBL" id="CP071706">
    <property type="protein sequence ID" value="KDN98017.2"/>
    <property type="molecule type" value="Genomic_DNA"/>
</dbReference>
<accession>A0AAP0SDF4</accession>
<dbReference type="InterPro" id="IPR022770">
    <property type="entry name" value="IucA/IucC-like_C"/>
</dbReference>
<evidence type="ECO:0000313" key="3">
    <source>
        <dbReference type="EMBL" id="KDN98017.2"/>
    </source>
</evidence>
<sequence length="194" mass="20848">MFQPELAAQPGPRMSAPIALPVLLDEARFDALLLALYGPQLMPAQRPVLVSQWSKYYFALVWRMVREGQPLSAFSATAVKVDARGLPVALVAEGVACQGLQAVMAAHLQPVVARMVVLGAVPPAVLWGNAGDCLDQALQGISDNTGLQVLLETPGSPLFAAISQDPAGRRRRRTCCLSYKVDWVGHCEHCPLLP</sequence>
<dbReference type="NCBIfam" id="TIGR03951">
    <property type="entry name" value="Fe_III_red_FhuF"/>
    <property type="match status" value="1"/>
</dbReference>
<keyword evidence="4" id="KW-1185">Reference proteome</keyword>
<dbReference type="GO" id="GO:0003824">
    <property type="term" value="F:catalytic activity"/>
    <property type="evidence" value="ECO:0007669"/>
    <property type="project" value="UniProtKB-ARBA"/>
</dbReference>
<protein>
    <submittedName>
        <fullName evidence="3">Siderophore-iron reductase FhuF</fullName>
    </submittedName>
</protein>
<feature type="domain" description="Ferric siderophore reductase C-terminal" evidence="2">
    <location>
        <begin position="172"/>
        <end position="192"/>
    </location>
</feature>